<sequence>MALLRTEVKTEDLSEYPKSLYARLDALSVVHKIWTLSRNKKILITDIGAVHYSDVEREIREYIEKRNALRHDEVVLKKVADIAKDLLSRLFVREGAAAPK</sequence>
<name>A0ABY5DNK6_9GAMM</name>
<evidence type="ECO:0000313" key="2">
    <source>
        <dbReference type="Proteomes" id="UP001055955"/>
    </source>
</evidence>
<evidence type="ECO:0000313" key="1">
    <source>
        <dbReference type="EMBL" id="UTC24994.1"/>
    </source>
</evidence>
<keyword evidence="2" id="KW-1185">Reference proteome</keyword>
<protein>
    <submittedName>
        <fullName evidence="1">Uncharacterized protein</fullName>
    </submittedName>
</protein>
<dbReference type="EMBL" id="CP092900">
    <property type="protein sequence ID" value="UTC24994.1"/>
    <property type="molecule type" value="Genomic_DNA"/>
</dbReference>
<gene>
    <name evidence="1" type="ORF">MMH89_02395</name>
</gene>
<dbReference type="RefSeq" id="WP_258568784.1">
    <property type="nucleotide sequence ID" value="NZ_CP092900.1"/>
</dbReference>
<accession>A0ABY5DNK6</accession>
<reference evidence="1 2" key="1">
    <citation type="journal article" date="2022" name="Nat. Microbiol.">
        <title>The microbiome of a bacterivorous marine choanoflagellate contains a resource-demanding obligate bacterial associate.</title>
        <authorList>
            <person name="Needham D.M."/>
            <person name="Poirier C."/>
            <person name="Bachy C."/>
            <person name="George E.E."/>
            <person name="Wilken S."/>
            <person name="Yung C.C.M."/>
            <person name="Limardo A.J."/>
            <person name="Morando M."/>
            <person name="Sudek L."/>
            <person name="Malmstrom R.R."/>
            <person name="Keeling P.J."/>
            <person name="Santoro A.E."/>
            <person name="Worden A.Z."/>
        </authorList>
    </citation>
    <scope>NUCLEOTIDE SEQUENCE [LARGE SCALE GENOMIC DNA]</scope>
    <source>
        <strain evidence="1 2">Comchoano-1</strain>
    </source>
</reference>
<organism evidence="1 2">
    <name type="scientific">Candidatus Comchoanobacter bicostacola</name>
    <dbReference type="NCBI Taxonomy" id="2919598"/>
    <lineage>
        <taxon>Bacteria</taxon>
        <taxon>Pseudomonadati</taxon>
        <taxon>Pseudomonadota</taxon>
        <taxon>Gammaproteobacteria</taxon>
        <taxon>Candidatus Comchoanobacterales</taxon>
        <taxon>Candidatus Comchoanobacteraceae</taxon>
        <taxon>Candidatus Comchoanobacter</taxon>
    </lineage>
</organism>
<proteinExistence type="predicted"/>
<dbReference type="Proteomes" id="UP001055955">
    <property type="component" value="Chromosome"/>
</dbReference>